<dbReference type="GO" id="GO:0000287">
    <property type="term" value="F:magnesium ion binding"/>
    <property type="evidence" value="ECO:0007669"/>
    <property type="project" value="TreeGrafter"/>
</dbReference>
<dbReference type="RefSeq" id="WP_007085208.1">
    <property type="nucleotide sequence ID" value="NZ_AJLS01000058.1"/>
</dbReference>
<comment type="caution">
    <text evidence="1">The sequence shown here is derived from an EMBL/GenBank/DDBJ whole genome shotgun (WGS) entry which is preliminary data.</text>
</comment>
<dbReference type="eggNOG" id="COG0561">
    <property type="taxonomic scope" value="Bacteria"/>
</dbReference>
<dbReference type="NCBIfam" id="TIGR01484">
    <property type="entry name" value="HAD-SF-IIB"/>
    <property type="match status" value="1"/>
</dbReference>
<reference evidence="1 2" key="1">
    <citation type="journal article" date="2012" name="Front. Microbiol.">
        <title>Redundancy and modularity in membrane-associated dissimilatory nitrate reduction in Bacillus.</title>
        <authorList>
            <person name="Heylen K."/>
            <person name="Keltjens J."/>
        </authorList>
    </citation>
    <scope>NUCLEOTIDE SEQUENCE [LARGE SCALE GENOMIC DNA]</scope>
    <source>
        <strain evidence="2">LMG 21833T</strain>
    </source>
</reference>
<gene>
    <name evidence="1" type="ORF">BABA_10956</name>
</gene>
<sequence length="284" mass="30559">MIKMIASDMDGTLLNSVQQISEENKQAILKAQAQGVEFVVATGRSYQEATYVLGEAGLKCPIICVNGAEIRSKEGEILSATPIAKEMAREVAAKLNELDIYFEVYTDKAACTVDGDKAVSTLVDIILSANPEADRDEIMYAAGARLRDGLVKVVEDYETLFADESVQIYKMLVFSFDASKLAAAGKSLAEFSEIAVSASGDENLEVTNKQAQKGIALESLARLKGIDISETMAIGDNYNDVSMFERAGRSVAMGNANYEIQALCDVITDTNNDHGVATAILEVL</sequence>
<dbReference type="Proteomes" id="UP000006316">
    <property type="component" value="Unassembled WGS sequence"/>
</dbReference>
<dbReference type="GO" id="GO:0005829">
    <property type="term" value="C:cytosol"/>
    <property type="evidence" value="ECO:0007669"/>
    <property type="project" value="TreeGrafter"/>
</dbReference>
<dbReference type="InterPro" id="IPR000150">
    <property type="entry name" value="Cof"/>
</dbReference>
<dbReference type="GO" id="GO:0016791">
    <property type="term" value="F:phosphatase activity"/>
    <property type="evidence" value="ECO:0007669"/>
    <property type="project" value="TreeGrafter"/>
</dbReference>
<dbReference type="SFLD" id="SFLDG01144">
    <property type="entry name" value="C2.B.4:_PGP_Like"/>
    <property type="match status" value="1"/>
</dbReference>
<accession>K6DM30</accession>
<organism evidence="1 2">
    <name type="scientific">Neobacillus bataviensis LMG 21833</name>
    <dbReference type="NCBI Taxonomy" id="1117379"/>
    <lineage>
        <taxon>Bacteria</taxon>
        <taxon>Bacillati</taxon>
        <taxon>Bacillota</taxon>
        <taxon>Bacilli</taxon>
        <taxon>Bacillales</taxon>
        <taxon>Bacillaceae</taxon>
        <taxon>Neobacillus</taxon>
    </lineage>
</organism>
<dbReference type="AlphaFoldDB" id="K6DM30"/>
<dbReference type="STRING" id="1117379.BABA_10956"/>
<dbReference type="PANTHER" id="PTHR10000">
    <property type="entry name" value="PHOSPHOSERINE PHOSPHATASE"/>
    <property type="match status" value="1"/>
</dbReference>
<dbReference type="EMBL" id="AJLS01000058">
    <property type="protein sequence ID" value="EKN69228.1"/>
    <property type="molecule type" value="Genomic_DNA"/>
</dbReference>
<dbReference type="OrthoDB" id="9806027at2"/>
<dbReference type="PANTHER" id="PTHR10000:SF55">
    <property type="entry name" value="5-AMINO-6-(5-PHOSPHO-D-RIBITYLAMINO)URACIL PHOSPHATASE YCSE"/>
    <property type="match status" value="1"/>
</dbReference>
<proteinExistence type="predicted"/>
<dbReference type="Gene3D" id="3.30.1240.10">
    <property type="match status" value="1"/>
</dbReference>
<dbReference type="SFLD" id="SFLDG01140">
    <property type="entry name" value="C2.B:_Phosphomannomutase_and_P"/>
    <property type="match status" value="1"/>
</dbReference>
<dbReference type="Gene3D" id="3.40.50.1000">
    <property type="entry name" value="HAD superfamily/HAD-like"/>
    <property type="match status" value="1"/>
</dbReference>
<dbReference type="SFLD" id="SFLDS00003">
    <property type="entry name" value="Haloacid_Dehalogenase"/>
    <property type="match status" value="1"/>
</dbReference>
<dbReference type="Pfam" id="PF08282">
    <property type="entry name" value="Hydrolase_3"/>
    <property type="match status" value="1"/>
</dbReference>
<dbReference type="InterPro" id="IPR006379">
    <property type="entry name" value="HAD-SF_hydro_IIB"/>
</dbReference>
<dbReference type="SUPFAM" id="SSF56784">
    <property type="entry name" value="HAD-like"/>
    <property type="match status" value="1"/>
</dbReference>
<evidence type="ECO:0000313" key="2">
    <source>
        <dbReference type="Proteomes" id="UP000006316"/>
    </source>
</evidence>
<dbReference type="PROSITE" id="PS01229">
    <property type="entry name" value="COF_2"/>
    <property type="match status" value="1"/>
</dbReference>
<dbReference type="InterPro" id="IPR036412">
    <property type="entry name" value="HAD-like_sf"/>
</dbReference>
<dbReference type="NCBIfam" id="TIGR00099">
    <property type="entry name" value="Cof-subfamily"/>
    <property type="match status" value="1"/>
</dbReference>
<dbReference type="CDD" id="cd07516">
    <property type="entry name" value="HAD_Pase"/>
    <property type="match status" value="1"/>
</dbReference>
<name>K6DM30_9BACI</name>
<protein>
    <submittedName>
        <fullName evidence="1">Cof-like hydrolase</fullName>
    </submittedName>
</protein>
<keyword evidence="1" id="KW-0378">Hydrolase</keyword>
<dbReference type="InterPro" id="IPR023214">
    <property type="entry name" value="HAD_sf"/>
</dbReference>
<evidence type="ECO:0000313" key="1">
    <source>
        <dbReference type="EMBL" id="EKN69228.1"/>
    </source>
</evidence>
<dbReference type="PATRIC" id="fig|1117379.3.peg.2284"/>
<keyword evidence="2" id="KW-1185">Reference proteome</keyword>